<dbReference type="KEGG" id="fiy:BN1229_v1_0394"/>
<protein>
    <submittedName>
        <fullName evidence="1">Uncharacterized protein</fullName>
    </submittedName>
</protein>
<dbReference type="KEGG" id="fil:BN1229_v1_0390"/>
<dbReference type="AlphaFoldDB" id="A0A0D6JBK3"/>
<dbReference type="Proteomes" id="UP000033187">
    <property type="component" value="Chromosome 1"/>
</dbReference>
<organism evidence="1 2">
    <name type="scientific">Candidatus Filomicrobium marinum</name>
    <dbReference type="NCBI Taxonomy" id="1608628"/>
    <lineage>
        <taxon>Bacteria</taxon>
        <taxon>Pseudomonadati</taxon>
        <taxon>Pseudomonadota</taxon>
        <taxon>Alphaproteobacteria</taxon>
        <taxon>Hyphomicrobiales</taxon>
        <taxon>Hyphomicrobiaceae</taxon>
        <taxon>Filomicrobium</taxon>
    </lineage>
</organism>
<proteinExistence type="predicted"/>
<keyword evidence="2" id="KW-1185">Reference proteome</keyword>
<evidence type="ECO:0000313" key="2">
    <source>
        <dbReference type="Proteomes" id="UP000033187"/>
    </source>
</evidence>
<accession>A0A0D6JBK3</accession>
<gene>
    <name evidence="1" type="ORF">YBN1229_v1_0394</name>
</gene>
<dbReference type="EMBL" id="LN829119">
    <property type="protein sequence ID" value="CPR15521.1"/>
    <property type="molecule type" value="Genomic_DNA"/>
</dbReference>
<sequence length="16" mass="1819">MDSTFETIERVAIAVH</sequence>
<evidence type="ECO:0000313" key="1">
    <source>
        <dbReference type="EMBL" id="CPR15521.1"/>
    </source>
</evidence>
<reference evidence="1" key="1">
    <citation type="journal article" date="2015" name="Genome Announc.">
        <title>Complete Genome Sequences of Two Strains of Candidatus Filomicrobium marinum, a Methanesulfonate-Degrading Species.</title>
        <authorList>
            <person name="Henriques A.C."/>
            <person name="De Marco P."/>
        </authorList>
    </citation>
    <scope>NUCLEOTIDE SEQUENCE</scope>
    <source>
        <strain evidence="1">Berkeley</strain>
    </source>
</reference>
<name>A0A0D6JBK3_9HYPH</name>